<sequence>MHKFDSIRPFYDSEVNKAIQSIINDPMLEAMMKFTFPEDENMTWKLLMLHTHSLRDFQINFIYPGLKKVLEKSSEGLTFSGFEKLEPNTAYLFISNHRDIVLDTSLLNSCLYENGLVMTTSAIGDNLVKRPFLNTLSRLNRNFVIERGAQGRKLLENSNLVSSYIHNAILHENRSVWTAQREGRSKDGNDLTHKGVLKMLTLAHEGQNPFDSFKELKLVPVSISYEYDPTDILKLPELIAKSLGEKYIKSENEDFLNLLRGIIGTKKHIHIHVHGTIEDDLDQINQEDGNLSEKLTLLTEVIDRYILQGYKLWPSKYIACDLLNNSDRYSDQYTAEEKQAFMTRFEEKVKTDDPVTRQNFLSMYANPVVNKEKLSASQE</sequence>
<dbReference type="GO" id="GO:0016746">
    <property type="term" value="F:acyltransferase activity"/>
    <property type="evidence" value="ECO:0007669"/>
    <property type="project" value="UniProtKB-KW"/>
</dbReference>
<protein>
    <submittedName>
        <fullName evidence="2">1-acyl-sn-glycerol-3-phosphate acyltransferase</fullName>
    </submittedName>
</protein>
<keyword evidence="2" id="KW-0012">Acyltransferase</keyword>
<evidence type="ECO:0000313" key="2">
    <source>
        <dbReference type="EMBL" id="MDN3202510.1"/>
    </source>
</evidence>
<dbReference type="EMBL" id="JAUEPH010000001">
    <property type="protein sequence ID" value="MDN3202510.1"/>
    <property type="molecule type" value="Genomic_DNA"/>
</dbReference>
<keyword evidence="3" id="KW-1185">Reference proteome</keyword>
<dbReference type="RefSeq" id="WP_289998047.1">
    <property type="nucleotide sequence ID" value="NZ_JAUEPH010000001.1"/>
</dbReference>
<dbReference type="Pfam" id="PF01553">
    <property type="entry name" value="Acyltransferase"/>
    <property type="match status" value="1"/>
</dbReference>
<dbReference type="SUPFAM" id="SSF69593">
    <property type="entry name" value="Glycerol-3-phosphate (1)-acyltransferase"/>
    <property type="match status" value="1"/>
</dbReference>
<comment type="caution">
    <text evidence="2">The sequence shown here is derived from an EMBL/GenBank/DDBJ whole genome shotgun (WGS) entry which is preliminary data.</text>
</comment>
<reference evidence="2" key="1">
    <citation type="submission" date="2023-06" db="EMBL/GenBank/DDBJ databases">
        <title>Robiginitalea aurantiacus sp. nov. and Algoriphagus sediminis sp. nov., isolated from coastal sediment.</title>
        <authorList>
            <person name="Zhou Z.Y."/>
            <person name="An J."/>
            <person name="Jia Y.W."/>
            <person name="Du Z.J."/>
        </authorList>
    </citation>
    <scope>NUCLEOTIDE SEQUENCE</scope>
    <source>
        <strain evidence="2">C2-7</strain>
    </source>
</reference>
<name>A0ABT7Y7Q7_9BACT</name>
<keyword evidence="2" id="KW-0808">Transferase</keyword>
<evidence type="ECO:0000313" key="3">
    <source>
        <dbReference type="Proteomes" id="UP001171916"/>
    </source>
</evidence>
<proteinExistence type="predicted"/>
<dbReference type="InterPro" id="IPR002123">
    <property type="entry name" value="Plipid/glycerol_acylTrfase"/>
</dbReference>
<organism evidence="2 3">
    <name type="scientific">Algoriphagus sediminis</name>
    <dbReference type="NCBI Taxonomy" id="3057113"/>
    <lineage>
        <taxon>Bacteria</taxon>
        <taxon>Pseudomonadati</taxon>
        <taxon>Bacteroidota</taxon>
        <taxon>Cytophagia</taxon>
        <taxon>Cytophagales</taxon>
        <taxon>Cyclobacteriaceae</taxon>
        <taxon>Algoriphagus</taxon>
    </lineage>
</organism>
<dbReference type="PANTHER" id="PTHR30068:SF3">
    <property type="entry name" value="PHOSPHOLIPID_GLYCEROL ACYLTRANSFERASE DOMAIN-CONTAINING PROTEIN"/>
    <property type="match status" value="1"/>
</dbReference>
<evidence type="ECO:0000259" key="1">
    <source>
        <dbReference type="Pfam" id="PF01553"/>
    </source>
</evidence>
<gene>
    <name evidence="2" type="ORF">QVH07_00055</name>
</gene>
<accession>A0ABT7Y7Q7</accession>
<dbReference type="PANTHER" id="PTHR30068">
    <property type="entry name" value="URONATE ISOMERASE"/>
    <property type="match status" value="1"/>
</dbReference>
<dbReference type="Proteomes" id="UP001171916">
    <property type="component" value="Unassembled WGS sequence"/>
</dbReference>
<feature type="domain" description="Phospholipid/glycerol acyltransferase" evidence="1">
    <location>
        <begin position="78"/>
        <end position="223"/>
    </location>
</feature>